<dbReference type="PANTHER" id="PTHR23350">
    <property type="entry name" value="PEROXISOME ASSEMBLY PROTEIN 10"/>
    <property type="match status" value="1"/>
</dbReference>
<evidence type="ECO:0000256" key="1">
    <source>
        <dbReference type="ARBA" id="ARBA00000900"/>
    </source>
</evidence>
<evidence type="ECO:0000313" key="22">
    <source>
        <dbReference type="EMBL" id="KAE9968416.1"/>
    </source>
</evidence>
<keyword evidence="17" id="KW-0576">Peroxisome</keyword>
<dbReference type="PROSITE" id="PS50089">
    <property type="entry name" value="ZF_RING_2"/>
    <property type="match status" value="1"/>
</dbReference>
<evidence type="ECO:0000256" key="2">
    <source>
        <dbReference type="ARBA" id="ARBA00004585"/>
    </source>
</evidence>
<reference evidence="22 23" key="1">
    <citation type="submission" date="2018-12" db="EMBL/GenBank/DDBJ databases">
        <title>Venturia inaequalis Genome Resource.</title>
        <authorList>
            <person name="Lichtner F.J."/>
        </authorList>
    </citation>
    <scope>NUCLEOTIDE SEQUENCE [LARGE SCALE GENOMIC DNA]</scope>
    <source>
        <strain evidence="22 23">120213</strain>
    </source>
</reference>
<evidence type="ECO:0000256" key="4">
    <source>
        <dbReference type="ARBA" id="ARBA00008704"/>
    </source>
</evidence>
<dbReference type="Proteomes" id="UP000447873">
    <property type="component" value="Unassembled WGS sequence"/>
</dbReference>
<comment type="pathway">
    <text evidence="3">Protein modification; protein ubiquitination.</text>
</comment>
<dbReference type="SUPFAM" id="SSF53474">
    <property type="entry name" value="alpha/beta-Hydrolases"/>
    <property type="match status" value="1"/>
</dbReference>
<keyword evidence="13" id="KW-0862">Zinc</keyword>
<evidence type="ECO:0000313" key="23">
    <source>
        <dbReference type="Proteomes" id="UP000447873"/>
    </source>
</evidence>
<proteinExistence type="inferred from homology"/>
<feature type="domain" description="RING-type" evidence="21">
    <location>
        <begin position="654"/>
        <end position="692"/>
    </location>
</feature>
<keyword evidence="16 20" id="KW-0472">Membrane</keyword>
<evidence type="ECO:0000256" key="5">
    <source>
        <dbReference type="ARBA" id="ARBA00012483"/>
    </source>
</evidence>
<evidence type="ECO:0000256" key="11">
    <source>
        <dbReference type="ARBA" id="ARBA00022771"/>
    </source>
</evidence>
<feature type="transmembrane region" description="Helical" evidence="20">
    <location>
        <begin position="6"/>
        <end position="28"/>
    </location>
</feature>
<dbReference type="EC" id="2.3.2.27" evidence="5"/>
<keyword evidence="6" id="KW-0813">Transport</keyword>
<evidence type="ECO:0000256" key="10">
    <source>
        <dbReference type="ARBA" id="ARBA00022723"/>
    </source>
</evidence>
<keyword evidence="15 20" id="KW-1133">Transmembrane helix</keyword>
<keyword evidence="14" id="KW-0653">Protein transport</keyword>
<dbReference type="GO" id="GO:0016562">
    <property type="term" value="P:protein import into peroxisome matrix, receptor recycling"/>
    <property type="evidence" value="ECO:0007669"/>
    <property type="project" value="UniProtKB-ARBA"/>
</dbReference>
<keyword evidence="7" id="KW-0962">Peroxisome biogenesis</keyword>
<accession>A0A8H3UD89</accession>
<evidence type="ECO:0000256" key="3">
    <source>
        <dbReference type="ARBA" id="ARBA00004906"/>
    </source>
</evidence>
<dbReference type="InterPro" id="IPR025654">
    <property type="entry name" value="PEX2/10"/>
</dbReference>
<dbReference type="Gene3D" id="3.40.50.1820">
    <property type="entry name" value="alpha/beta hydrolase"/>
    <property type="match status" value="1"/>
</dbReference>
<dbReference type="Pfam" id="PF12146">
    <property type="entry name" value="Hydrolase_4"/>
    <property type="match status" value="1"/>
</dbReference>
<evidence type="ECO:0000256" key="9">
    <source>
        <dbReference type="ARBA" id="ARBA00022692"/>
    </source>
</evidence>
<comment type="catalytic activity">
    <reaction evidence="1">
        <text>S-ubiquitinyl-[E2 ubiquitin-conjugating enzyme]-L-cysteine + [acceptor protein]-L-lysine = [E2 ubiquitin-conjugating enzyme]-L-cysteine + N(6)-ubiquitinyl-[acceptor protein]-L-lysine.</text>
        <dbReference type="EC" id="2.3.2.27"/>
    </reaction>
</comment>
<gene>
    <name evidence="22" type="ORF">EG328_007567</name>
</gene>
<dbReference type="FunFam" id="3.30.40.10:FF:000395">
    <property type="entry name" value="Putative Peroxisome biosynthesis protein (Peroxin-10)"/>
    <property type="match status" value="1"/>
</dbReference>
<evidence type="ECO:0000256" key="14">
    <source>
        <dbReference type="ARBA" id="ARBA00022927"/>
    </source>
</evidence>
<protein>
    <recommendedName>
        <fullName evidence="5">RING-type E3 ubiquitin transferase</fullName>
        <ecNumber evidence="5">2.3.2.27</ecNumber>
    </recommendedName>
    <alternativeName>
        <fullName evidence="18">Peroxin-10</fullName>
    </alternativeName>
</protein>
<dbReference type="InterPro" id="IPR001841">
    <property type="entry name" value="Znf_RING"/>
</dbReference>
<evidence type="ECO:0000256" key="17">
    <source>
        <dbReference type="ARBA" id="ARBA00023140"/>
    </source>
</evidence>
<sequence length="705" mass="78415">MSEYLSYLRLPVIGSTVVACLASSLLYFKQNELIYPRALPPDARTNVPKPSQFGLTNFEELLIPTPDGESLSCFLIKPSNRSFARNVTILMFHGNAGNIGHRVPIAKILTEELGCNVLMLQYRGYGLSTGTPNEKGITIDAQTGLDSIRQRADLRGSKIVIYGQSLGGAVGIGLAANNHQSGDIAGIILENTFTSIRKMIPSAFPPARYLAPLCHQIWPSDEVIGTIKDVPVLFLSGLQDEIVPPSHMKTLYSLCTVPVKIWKEFPGGFHNDTVTEEGYFNAIDDFILEEVLGRKTRTMVAASHVEMNEKDSEPPPIPLLTSVSDASIYVLLPSIMTEPALSGYIYPFAASPDVIRSNQKDAYFQGMLLEQLSDILRNLKGARFAHTYTSEARTVAELLYLGLTTFVGNRTLGEEYCDIIQVEDDTRRLPSIFRRSGYIVTTILLPYGLNRILPAFRRRIRAKLEAVLRKKSAKKGSSPPTSLDKLQHYILANLDTLTSHSPVYAVSLAVFYFSGAYYHLSKRLWGLRYIFTRTVEPSSQRVGYEVLGVLLVLQLSVQGYLHMHSTVTRGLTIANTSSFTGGTVILGHGVEVSLDPQSYSSNNALLFETDTPAPEMDKSALQKITHTPMLQNPRYNLEDKETMNWINDRQQRKCTLCLDAMKDPSVTTCGHVFCWTCIGDWVREKPECPLCRQNVLVQHILPLRG</sequence>
<evidence type="ECO:0000256" key="20">
    <source>
        <dbReference type="SAM" id="Phobius"/>
    </source>
</evidence>
<dbReference type="Pfam" id="PF04757">
    <property type="entry name" value="Pex2_Pex12"/>
    <property type="match status" value="1"/>
</dbReference>
<evidence type="ECO:0000256" key="18">
    <source>
        <dbReference type="ARBA" id="ARBA00041230"/>
    </source>
</evidence>
<keyword evidence="10" id="KW-0479">Metal-binding</keyword>
<evidence type="ECO:0000256" key="6">
    <source>
        <dbReference type="ARBA" id="ARBA00022448"/>
    </source>
</evidence>
<dbReference type="InterPro" id="IPR022742">
    <property type="entry name" value="Hydrolase_4"/>
</dbReference>
<evidence type="ECO:0000256" key="13">
    <source>
        <dbReference type="ARBA" id="ARBA00022833"/>
    </source>
</evidence>
<dbReference type="GO" id="GO:0016567">
    <property type="term" value="P:protein ubiquitination"/>
    <property type="evidence" value="ECO:0007669"/>
    <property type="project" value="UniProtKB-ARBA"/>
</dbReference>
<dbReference type="InterPro" id="IPR006845">
    <property type="entry name" value="Pex_N"/>
</dbReference>
<evidence type="ECO:0000256" key="7">
    <source>
        <dbReference type="ARBA" id="ARBA00022593"/>
    </source>
</evidence>
<keyword evidence="11 19" id="KW-0863">Zinc-finger</keyword>
<evidence type="ECO:0000256" key="12">
    <source>
        <dbReference type="ARBA" id="ARBA00022786"/>
    </source>
</evidence>
<dbReference type="SUPFAM" id="SSF57850">
    <property type="entry name" value="RING/U-box"/>
    <property type="match status" value="1"/>
</dbReference>
<comment type="caution">
    <text evidence="22">The sequence shown here is derived from an EMBL/GenBank/DDBJ whole genome shotgun (WGS) entry which is preliminary data.</text>
</comment>
<evidence type="ECO:0000256" key="8">
    <source>
        <dbReference type="ARBA" id="ARBA00022679"/>
    </source>
</evidence>
<evidence type="ECO:0000259" key="21">
    <source>
        <dbReference type="PROSITE" id="PS50089"/>
    </source>
</evidence>
<dbReference type="InterPro" id="IPR013083">
    <property type="entry name" value="Znf_RING/FYVE/PHD"/>
</dbReference>
<dbReference type="GO" id="GO:0005778">
    <property type="term" value="C:peroxisomal membrane"/>
    <property type="evidence" value="ECO:0007669"/>
    <property type="project" value="UniProtKB-SubCell"/>
</dbReference>
<comment type="similarity">
    <text evidence="4">Belongs to the pex2/pex10/pex12 family.</text>
</comment>
<keyword evidence="8" id="KW-0808">Transferase</keyword>
<dbReference type="InterPro" id="IPR017907">
    <property type="entry name" value="Znf_RING_CS"/>
</dbReference>
<dbReference type="PROSITE" id="PS00518">
    <property type="entry name" value="ZF_RING_1"/>
    <property type="match status" value="1"/>
</dbReference>
<dbReference type="AlphaFoldDB" id="A0A8H3UD89"/>
<dbReference type="GO" id="GO:0061630">
    <property type="term" value="F:ubiquitin protein ligase activity"/>
    <property type="evidence" value="ECO:0007669"/>
    <property type="project" value="UniProtKB-EC"/>
</dbReference>
<dbReference type="PANTHER" id="PTHR23350:SF0">
    <property type="entry name" value="PEROXISOME BIOGENESIS FACTOR 10"/>
    <property type="match status" value="1"/>
</dbReference>
<dbReference type="Pfam" id="PF13639">
    <property type="entry name" value="zf-RING_2"/>
    <property type="match status" value="1"/>
</dbReference>
<keyword evidence="12" id="KW-0833">Ubl conjugation pathway</keyword>
<dbReference type="InterPro" id="IPR029058">
    <property type="entry name" value="AB_hydrolase_fold"/>
</dbReference>
<name>A0A8H3UD89_VENIN</name>
<evidence type="ECO:0000256" key="15">
    <source>
        <dbReference type="ARBA" id="ARBA00022989"/>
    </source>
</evidence>
<evidence type="ECO:0000256" key="19">
    <source>
        <dbReference type="PROSITE-ProRule" id="PRU00175"/>
    </source>
</evidence>
<dbReference type="GO" id="GO:0008270">
    <property type="term" value="F:zinc ion binding"/>
    <property type="evidence" value="ECO:0007669"/>
    <property type="project" value="UniProtKB-KW"/>
</dbReference>
<dbReference type="SMART" id="SM00184">
    <property type="entry name" value="RING"/>
    <property type="match status" value="1"/>
</dbReference>
<comment type="subcellular location">
    <subcellularLocation>
        <location evidence="2">Peroxisome membrane</location>
        <topology evidence="2">Multi-pass membrane protein</topology>
    </subcellularLocation>
</comment>
<dbReference type="CDD" id="cd16527">
    <property type="entry name" value="RING-HC_PEX10"/>
    <property type="match status" value="1"/>
</dbReference>
<evidence type="ECO:0000256" key="16">
    <source>
        <dbReference type="ARBA" id="ARBA00023136"/>
    </source>
</evidence>
<keyword evidence="9 20" id="KW-0812">Transmembrane</keyword>
<organism evidence="22 23">
    <name type="scientific">Venturia inaequalis</name>
    <name type="common">Apple scab fungus</name>
    <dbReference type="NCBI Taxonomy" id="5025"/>
    <lineage>
        <taxon>Eukaryota</taxon>
        <taxon>Fungi</taxon>
        <taxon>Dikarya</taxon>
        <taxon>Ascomycota</taxon>
        <taxon>Pezizomycotina</taxon>
        <taxon>Dothideomycetes</taxon>
        <taxon>Pleosporomycetidae</taxon>
        <taxon>Venturiales</taxon>
        <taxon>Venturiaceae</taxon>
        <taxon>Venturia</taxon>
    </lineage>
</organism>
<dbReference type="EMBL" id="WNWS01000409">
    <property type="protein sequence ID" value="KAE9968416.1"/>
    <property type="molecule type" value="Genomic_DNA"/>
</dbReference>
<dbReference type="Gene3D" id="3.30.40.10">
    <property type="entry name" value="Zinc/RING finger domain, C3HC4 (zinc finger)"/>
    <property type="match status" value="1"/>
</dbReference>